<evidence type="ECO:0000256" key="6">
    <source>
        <dbReference type="ARBA" id="ARBA00049534"/>
    </source>
</evidence>
<sequence length="323" mass="35576">MAVGVLALQGSFNEHIAGISLYFRDVLSVSLRKLGVKGVEIRKPEQLEQVGSLIIPGGESTTMAKLAEYHNLAQLSRVEAVQLILSFPALREFVKLGKPVWGTCAGLIFLANKAVGQKTGGQELVGGLDCTVHRNFFGSQIQSFETQLSVPELAAKEGGPETFRGVFIRAPAILEVGPKVEVLADYPVPSGKLFDSISALEAPQVTLGLIQGFKMNKKFVDTIIISKAPEWILDGSLLPTQHYISFYYQNKRPTLLSNPLEQSDICAEPLIKQIKHWRARIISRDFEAYPKNMSYLIVVDSSHQIFCSKRIDPLLTKPAAEDI</sequence>
<evidence type="ECO:0000256" key="3">
    <source>
        <dbReference type="ARBA" id="ARBA00022801"/>
    </source>
</evidence>
<dbReference type="PANTHER" id="PTHR31559">
    <property type="entry name" value="PYRIDOXAL 5'-PHOSPHATE SYNTHASE SUBUNIT SNO"/>
    <property type="match status" value="1"/>
</dbReference>
<evidence type="ECO:0000256" key="5">
    <source>
        <dbReference type="ARBA" id="ARBA00023239"/>
    </source>
</evidence>
<proteinExistence type="inferred from homology"/>
<organism evidence="7 8">
    <name type="scientific">Vitis vinifera</name>
    <name type="common">Grape</name>
    <dbReference type="NCBI Taxonomy" id="29760"/>
    <lineage>
        <taxon>Eukaryota</taxon>
        <taxon>Viridiplantae</taxon>
        <taxon>Streptophyta</taxon>
        <taxon>Embryophyta</taxon>
        <taxon>Tracheophyta</taxon>
        <taxon>Spermatophyta</taxon>
        <taxon>Magnoliopsida</taxon>
        <taxon>eudicotyledons</taxon>
        <taxon>Gunneridae</taxon>
        <taxon>Pentapetalae</taxon>
        <taxon>rosids</taxon>
        <taxon>Vitales</taxon>
        <taxon>Vitaceae</taxon>
        <taxon>Viteae</taxon>
        <taxon>Vitis</taxon>
    </lineage>
</organism>
<name>A0A438DTF0_VITVI</name>
<dbReference type="EC" id="3.5.1.2" evidence="2"/>
<keyword evidence="4" id="KW-0315">Glutamine amidotransferase</keyword>
<gene>
    <name evidence="7" type="primary">PDX2_3</name>
    <name evidence="7" type="ORF">CK203_074207</name>
</gene>
<keyword evidence="5" id="KW-0456">Lyase</keyword>
<dbReference type="Proteomes" id="UP000288805">
    <property type="component" value="Unassembled WGS sequence"/>
</dbReference>
<dbReference type="GO" id="GO:0004359">
    <property type="term" value="F:glutaminase activity"/>
    <property type="evidence" value="ECO:0007669"/>
    <property type="project" value="UniProtKB-EC"/>
</dbReference>
<accession>A0A438DTF0</accession>
<dbReference type="GO" id="GO:0042823">
    <property type="term" value="P:pyridoxal phosphate biosynthetic process"/>
    <property type="evidence" value="ECO:0007669"/>
    <property type="project" value="InterPro"/>
</dbReference>
<dbReference type="GO" id="GO:0016829">
    <property type="term" value="F:lyase activity"/>
    <property type="evidence" value="ECO:0007669"/>
    <property type="project" value="UniProtKB-KW"/>
</dbReference>
<dbReference type="NCBIfam" id="TIGR03800">
    <property type="entry name" value="PLP_synth_Pdx2"/>
    <property type="match status" value="1"/>
</dbReference>
<dbReference type="Pfam" id="PF01174">
    <property type="entry name" value="SNO"/>
    <property type="match status" value="1"/>
</dbReference>
<dbReference type="InterPro" id="IPR002161">
    <property type="entry name" value="PdxT/SNO"/>
</dbReference>
<dbReference type="EMBL" id="QGNW01001500">
    <property type="protein sequence ID" value="RVW38769.1"/>
    <property type="molecule type" value="Genomic_DNA"/>
</dbReference>
<evidence type="ECO:0000313" key="8">
    <source>
        <dbReference type="Proteomes" id="UP000288805"/>
    </source>
</evidence>
<dbReference type="Gene3D" id="3.40.50.880">
    <property type="match status" value="1"/>
</dbReference>
<dbReference type="PROSITE" id="PS51130">
    <property type="entry name" value="PDXT_SNO_2"/>
    <property type="match status" value="1"/>
</dbReference>
<dbReference type="InterPro" id="IPR029062">
    <property type="entry name" value="Class_I_gatase-like"/>
</dbReference>
<keyword evidence="3" id="KW-0378">Hydrolase</keyword>
<dbReference type="InterPro" id="IPR021196">
    <property type="entry name" value="PdxT/SNO_CS"/>
</dbReference>
<dbReference type="PROSITE" id="PS01236">
    <property type="entry name" value="PDXT_SNO_1"/>
    <property type="match status" value="1"/>
</dbReference>
<comment type="catalytic activity">
    <reaction evidence="6">
        <text>L-glutamine + H2O = L-glutamate + NH4(+)</text>
        <dbReference type="Rhea" id="RHEA:15889"/>
        <dbReference type="ChEBI" id="CHEBI:15377"/>
        <dbReference type="ChEBI" id="CHEBI:28938"/>
        <dbReference type="ChEBI" id="CHEBI:29985"/>
        <dbReference type="ChEBI" id="CHEBI:58359"/>
        <dbReference type="EC" id="3.5.1.2"/>
    </reaction>
</comment>
<evidence type="ECO:0000256" key="4">
    <source>
        <dbReference type="ARBA" id="ARBA00022962"/>
    </source>
</evidence>
<evidence type="ECO:0000256" key="2">
    <source>
        <dbReference type="ARBA" id="ARBA00012918"/>
    </source>
</evidence>
<comment type="similarity">
    <text evidence="1">Belongs to the glutaminase PdxT/SNO family.</text>
</comment>
<dbReference type="PANTHER" id="PTHR31559:SF0">
    <property type="entry name" value="PYRIDOXAL 5'-PHOSPHATE SYNTHASE SUBUNIT SNO1-RELATED"/>
    <property type="match status" value="1"/>
</dbReference>
<comment type="caution">
    <text evidence="7">The sequence shown here is derived from an EMBL/GenBank/DDBJ whole genome shotgun (WGS) entry which is preliminary data.</text>
</comment>
<dbReference type="AlphaFoldDB" id="A0A438DTF0"/>
<evidence type="ECO:0000256" key="1">
    <source>
        <dbReference type="ARBA" id="ARBA00008345"/>
    </source>
</evidence>
<dbReference type="CDD" id="cd01749">
    <property type="entry name" value="GATase1_PB"/>
    <property type="match status" value="1"/>
</dbReference>
<reference evidence="7 8" key="1">
    <citation type="journal article" date="2018" name="PLoS Genet.">
        <title>Population sequencing reveals clonal diversity and ancestral inbreeding in the grapevine cultivar Chardonnay.</title>
        <authorList>
            <person name="Roach M.J."/>
            <person name="Johnson D.L."/>
            <person name="Bohlmann J."/>
            <person name="van Vuuren H.J."/>
            <person name="Jones S.J."/>
            <person name="Pretorius I.S."/>
            <person name="Schmidt S.A."/>
            <person name="Borneman A.R."/>
        </authorList>
    </citation>
    <scope>NUCLEOTIDE SEQUENCE [LARGE SCALE GENOMIC DNA]</scope>
    <source>
        <strain evidence="8">cv. Chardonnay</strain>
        <tissue evidence="7">Leaf</tissue>
    </source>
</reference>
<evidence type="ECO:0000313" key="7">
    <source>
        <dbReference type="EMBL" id="RVW38769.1"/>
    </source>
</evidence>
<protein>
    <recommendedName>
        <fullName evidence="2">glutaminase</fullName>
        <ecNumber evidence="2">3.5.1.2</ecNumber>
    </recommendedName>
</protein>
<dbReference type="SUPFAM" id="SSF52317">
    <property type="entry name" value="Class I glutamine amidotransferase-like"/>
    <property type="match status" value="1"/>
</dbReference>